<evidence type="ECO:0000313" key="2">
    <source>
        <dbReference type="Proteomes" id="UP000183299"/>
    </source>
</evidence>
<dbReference type="GeneID" id="98664311"/>
<dbReference type="AlphaFoldDB" id="A0A1I3Q5H2"/>
<dbReference type="Proteomes" id="UP000183299">
    <property type="component" value="Unassembled WGS sequence"/>
</dbReference>
<organism evidence="1 2">
    <name type="scientific">Celeribacter halophilus</name>
    <dbReference type="NCBI Taxonomy" id="576117"/>
    <lineage>
        <taxon>Bacteria</taxon>
        <taxon>Pseudomonadati</taxon>
        <taxon>Pseudomonadota</taxon>
        <taxon>Alphaproteobacteria</taxon>
        <taxon>Rhodobacterales</taxon>
        <taxon>Roseobacteraceae</taxon>
        <taxon>Celeribacter</taxon>
    </lineage>
</organism>
<dbReference type="EMBL" id="FORY01000003">
    <property type="protein sequence ID" value="SFJ28919.1"/>
    <property type="molecule type" value="Genomic_DNA"/>
</dbReference>
<evidence type="ECO:0000313" key="1">
    <source>
        <dbReference type="EMBL" id="SFJ28919.1"/>
    </source>
</evidence>
<dbReference type="RefSeq" id="WP_066607866.1">
    <property type="nucleotide sequence ID" value="NZ_FORY01000003.1"/>
</dbReference>
<dbReference type="OrthoDB" id="7874397at2"/>
<dbReference type="STRING" id="576117.SAMN04488138_103212"/>
<keyword evidence="2" id="KW-1185">Reference proteome</keyword>
<proteinExistence type="predicted"/>
<reference evidence="1 2" key="1">
    <citation type="submission" date="2016-10" db="EMBL/GenBank/DDBJ databases">
        <authorList>
            <person name="de Groot N.N."/>
        </authorList>
    </citation>
    <scope>NUCLEOTIDE SEQUENCE [LARGE SCALE GENOMIC DNA]</scope>
    <source>
        <strain evidence="1 2">CGMCC 1.8891</strain>
    </source>
</reference>
<protein>
    <submittedName>
        <fullName evidence="1">Uncharacterized protein</fullName>
    </submittedName>
</protein>
<accession>A0A1I3Q5H2</accession>
<name>A0A1I3Q5H2_9RHOB</name>
<gene>
    <name evidence="1" type="ORF">SAMN04488138_103212</name>
</gene>
<sequence length="152" mass="16537">MSFQSARALDQLTEDALEGAQPVGKLSQLSEQGRVVVTLFRGSDALRRSSDMGKIFEQMMMVFRRHGRRQLVSHGMSCDCLGADEAVLAQFVRLAARGKREDACLMAMLIVRADVAPLAVSLAEQMGLLIDATLRTDPRAMMGAETGKSAVH</sequence>